<name>G0URK9_TRYCI</name>
<evidence type="ECO:0000256" key="6">
    <source>
        <dbReference type="SAM" id="MobiDB-lite"/>
    </source>
</evidence>
<dbReference type="EMBL" id="HE575321">
    <property type="protein sequence ID" value="CCC92021.1"/>
    <property type="molecule type" value="Genomic_DNA"/>
</dbReference>
<accession>G0URK9</accession>
<evidence type="ECO:0000256" key="2">
    <source>
        <dbReference type="ARBA" id="ARBA00022574"/>
    </source>
</evidence>
<dbReference type="PANTHER" id="PTHR14085">
    <property type="entry name" value="WD-REPEAT PROTEIN BING4"/>
    <property type="match status" value="1"/>
</dbReference>
<comment type="subcellular location">
    <subcellularLocation>
        <location evidence="1">Nucleus</location>
        <location evidence="1">Nucleolus</location>
    </subcellularLocation>
</comment>
<keyword evidence="2 5" id="KW-0853">WD repeat</keyword>
<dbReference type="GO" id="GO:0032040">
    <property type="term" value="C:small-subunit processome"/>
    <property type="evidence" value="ECO:0007669"/>
    <property type="project" value="TreeGrafter"/>
</dbReference>
<feature type="domain" description="BING4 C-terminal" evidence="7">
    <location>
        <begin position="366"/>
        <end position="446"/>
    </location>
</feature>
<dbReference type="InterPro" id="IPR040315">
    <property type="entry name" value="WDR46/Utp7"/>
</dbReference>
<evidence type="ECO:0000256" key="3">
    <source>
        <dbReference type="ARBA" id="ARBA00022737"/>
    </source>
</evidence>
<evidence type="ECO:0000313" key="8">
    <source>
        <dbReference type="EMBL" id="CCC92021.1"/>
    </source>
</evidence>
<dbReference type="PROSITE" id="PS50082">
    <property type="entry name" value="WD_REPEATS_2"/>
    <property type="match status" value="1"/>
</dbReference>
<evidence type="ECO:0000256" key="5">
    <source>
        <dbReference type="PROSITE-ProRule" id="PRU00221"/>
    </source>
</evidence>
<keyword evidence="4" id="KW-0539">Nucleus</keyword>
<feature type="repeat" description="WD" evidence="5">
    <location>
        <begin position="284"/>
        <end position="325"/>
    </location>
</feature>
<dbReference type="SMART" id="SM00320">
    <property type="entry name" value="WD40"/>
    <property type="match status" value="3"/>
</dbReference>
<dbReference type="Gene3D" id="2.130.10.10">
    <property type="entry name" value="YVTN repeat-like/Quinoprotein amine dehydrogenase"/>
    <property type="match status" value="1"/>
</dbReference>
<proteinExistence type="predicted"/>
<dbReference type="GO" id="GO:0000462">
    <property type="term" value="P:maturation of SSU-rRNA from tricistronic rRNA transcript (SSU-rRNA, 5.8S rRNA, LSU-rRNA)"/>
    <property type="evidence" value="ECO:0007669"/>
    <property type="project" value="TreeGrafter"/>
</dbReference>
<dbReference type="GO" id="GO:0030686">
    <property type="term" value="C:90S preribosome"/>
    <property type="evidence" value="ECO:0007669"/>
    <property type="project" value="TreeGrafter"/>
</dbReference>
<dbReference type="PROSITE" id="PS50294">
    <property type="entry name" value="WD_REPEATS_REGION"/>
    <property type="match status" value="1"/>
</dbReference>
<dbReference type="Pfam" id="PF00400">
    <property type="entry name" value="WD40"/>
    <property type="match status" value="1"/>
</dbReference>
<dbReference type="InterPro" id="IPR015943">
    <property type="entry name" value="WD40/YVTN_repeat-like_dom_sf"/>
</dbReference>
<feature type="compositionally biased region" description="Basic and acidic residues" evidence="6">
    <location>
        <begin position="587"/>
        <end position="610"/>
    </location>
</feature>
<dbReference type="SMART" id="SM01033">
    <property type="entry name" value="BING4CT"/>
    <property type="match status" value="1"/>
</dbReference>
<gene>
    <name evidence="8" type="ORF">TCIL3000_8_2400</name>
</gene>
<feature type="compositionally biased region" description="Basic residues" evidence="6">
    <location>
        <begin position="552"/>
        <end position="562"/>
    </location>
</feature>
<feature type="compositionally biased region" description="Basic and acidic residues" evidence="6">
    <location>
        <begin position="504"/>
        <end position="540"/>
    </location>
</feature>
<organism evidence="8">
    <name type="scientific">Trypanosoma congolense (strain IL3000)</name>
    <dbReference type="NCBI Taxonomy" id="1068625"/>
    <lineage>
        <taxon>Eukaryota</taxon>
        <taxon>Discoba</taxon>
        <taxon>Euglenozoa</taxon>
        <taxon>Kinetoplastea</taxon>
        <taxon>Metakinetoplastina</taxon>
        <taxon>Trypanosomatida</taxon>
        <taxon>Trypanosomatidae</taxon>
        <taxon>Trypanosoma</taxon>
        <taxon>Nannomonas</taxon>
    </lineage>
</organism>
<dbReference type="SUPFAM" id="SSF50978">
    <property type="entry name" value="WD40 repeat-like"/>
    <property type="match status" value="1"/>
</dbReference>
<evidence type="ECO:0000259" key="7">
    <source>
        <dbReference type="SMART" id="SM01033"/>
    </source>
</evidence>
<reference evidence="8" key="1">
    <citation type="journal article" date="2012" name="Proc. Natl. Acad. Sci. U.S.A.">
        <title>Antigenic diversity is generated by distinct evolutionary mechanisms in African trypanosome species.</title>
        <authorList>
            <person name="Jackson A.P."/>
            <person name="Berry A."/>
            <person name="Aslett M."/>
            <person name="Allison H.C."/>
            <person name="Burton P."/>
            <person name="Vavrova-Anderson J."/>
            <person name="Brown R."/>
            <person name="Browne H."/>
            <person name="Corton N."/>
            <person name="Hauser H."/>
            <person name="Gamble J."/>
            <person name="Gilderthorp R."/>
            <person name="Marcello L."/>
            <person name="McQuillan J."/>
            <person name="Otto T.D."/>
            <person name="Quail M.A."/>
            <person name="Sanders M.J."/>
            <person name="van Tonder A."/>
            <person name="Ginger M.L."/>
            <person name="Field M.C."/>
            <person name="Barry J.D."/>
            <person name="Hertz-Fowler C."/>
            <person name="Berriman M."/>
        </authorList>
    </citation>
    <scope>NUCLEOTIDE SEQUENCE</scope>
    <source>
        <strain evidence="8">IL3000</strain>
    </source>
</reference>
<dbReference type="Pfam" id="PF08149">
    <property type="entry name" value="BING4CT"/>
    <property type="match status" value="1"/>
</dbReference>
<protein>
    <recommendedName>
        <fullName evidence="7">BING4 C-terminal domain-containing protein</fullName>
    </recommendedName>
</protein>
<evidence type="ECO:0000256" key="4">
    <source>
        <dbReference type="ARBA" id="ARBA00023242"/>
    </source>
</evidence>
<dbReference type="InterPro" id="IPR036322">
    <property type="entry name" value="WD40_repeat_dom_sf"/>
</dbReference>
<feature type="compositionally biased region" description="Basic and acidic residues" evidence="6">
    <location>
        <begin position="471"/>
        <end position="482"/>
    </location>
</feature>
<keyword evidence="3" id="KW-0677">Repeat</keyword>
<sequence>MTGTVRNMSREGPNMKTRELVRRRTAELREEQTREEKQQLRGRWVTDNSAMENIEARKREKVQRAAPRRVARVNLFGKLESSDTGLQLEDREVSDRVTQEDIVAGINLQSQRKKFELVLDKMGPYKVDFTINGTHLLLAGVRGHMANIRWKEFALIGETQLKDRVDDAKFLVDHTMSAVAQKKYVYMYTKEGSEMHILSSMANIDRLAYLSRHLLLCGASTRYSVMQYVDISTGQELGAKTPSVMRDPTSCMAVNPGNGVVATCDLRGVVKLWSPSVVDPLVQLKGHKGVIDDIQFHPNGRFFITLGGDHKFKVWDCRTLRSLDEYAVTYSFNTIDISSSGLVAMGGGTSVQIWKDMFSYSRPNAPYMKFGLGYGNIAHKLRFCPFEDVIGIGHSRGFESLLIPGAGDANPDFFYANPHETERHRKERVVSTLLDKLPPDMISLDIQVPGVNETRLAEYNENIRRNRKARAIREKKERRADRSLGNSAPTGLRVGNDEEVDEELGYKERPMTKEIKTRKELAKERKMQKWDKKDSADKVRSKQTMRTSKIALQRRARARRRGGVPPEDEDDEAERKAERSRLKRQRREVEDAADDIRKLHGRHEGDREAGEEAEAGPPSVRKNAALRRFMM</sequence>
<dbReference type="FunFam" id="2.130.10.10:FF:001925">
    <property type="entry name" value="WD domain, G-beta repeat/BING4CT (NUC141) domain containing protein, putative"/>
    <property type="match status" value="1"/>
</dbReference>
<dbReference type="VEuPathDB" id="TriTrypDB:TcIL3000_8_2400"/>
<dbReference type="InterPro" id="IPR012952">
    <property type="entry name" value="BING4_C_dom"/>
</dbReference>
<feature type="region of interest" description="Disordered" evidence="6">
    <location>
        <begin position="470"/>
        <end position="631"/>
    </location>
</feature>
<dbReference type="PANTHER" id="PTHR14085:SF3">
    <property type="entry name" value="WD REPEAT-CONTAINING PROTEIN 46"/>
    <property type="match status" value="1"/>
</dbReference>
<dbReference type="AlphaFoldDB" id="G0URK9"/>
<evidence type="ECO:0000256" key="1">
    <source>
        <dbReference type="ARBA" id="ARBA00004604"/>
    </source>
</evidence>
<dbReference type="InterPro" id="IPR001680">
    <property type="entry name" value="WD40_rpt"/>
</dbReference>